<sequence length="188" mass="21961">MKLDSKYFDRIRTNKKRKGNTSSNKSSMCQWDNCKCIGEYRAPVGRSAENHFFLFCLEHVKRYNKGYNYFLELSNDEVGFYQKEAVTGGRFTWTDELYSKRHSSTYKENKFSYGNFADRGDSRISSMQFNALEILGLLSDSSPEDIRLRYKSLIKKHHPDFNGGDRGSEERFQAVIQAYRLLKQSGMC</sequence>
<reference evidence="2 3" key="1">
    <citation type="journal article" date="2014" name="Mol. Plant Microbe Interact.">
        <title>The complete genome sequence of Candidatus Liberibacter americanus, associated with citrus Huanglongbing.</title>
        <authorList>
            <person name="Wulff N.A."/>
            <person name="Zhang S."/>
            <person name="Setubal J.C."/>
            <person name="Almeida N.F."/>
            <person name="Martins E.C."/>
            <person name="Harakava R."/>
            <person name="Kumar D."/>
            <person name="Rangel L.T."/>
            <person name="Foissac X."/>
            <person name="Bove J."/>
            <person name="Gabriel D.W."/>
        </authorList>
    </citation>
    <scope>NUCLEOTIDE SEQUENCE [LARGE SCALE GENOMIC DNA]</scope>
    <source>
        <strain evidence="2 3">Sao Paulo</strain>
    </source>
</reference>
<dbReference type="InterPro" id="IPR036869">
    <property type="entry name" value="J_dom_sf"/>
</dbReference>
<dbReference type="Proteomes" id="UP000017862">
    <property type="component" value="Chromosome"/>
</dbReference>
<dbReference type="Pfam" id="PF00226">
    <property type="entry name" value="DnaJ"/>
    <property type="match status" value="1"/>
</dbReference>
<evidence type="ECO:0000259" key="1">
    <source>
        <dbReference type="PROSITE" id="PS50076"/>
    </source>
</evidence>
<evidence type="ECO:0000313" key="2">
    <source>
        <dbReference type="EMBL" id="AHA28331.1"/>
    </source>
</evidence>
<dbReference type="PANTHER" id="PTHR24074">
    <property type="entry name" value="CO-CHAPERONE PROTEIN DJLA"/>
    <property type="match status" value="1"/>
</dbReference>
<dbReference type="RefSeq" id="WP_023466408.1">
    <property type="nucleotide sequence ID" value="NC_022793.1"/>
</dbReference>
<dbReference type="Gene3D" id="1.10.287.110">
    <property type="entry name" value="DnaJ domain"/>
    <property type="match status" value="1"/>
</dbReference>
<dbReference type="SUPFAM" id="SSF46565">
    <property type="entry name" value="Chaperone J-domain"/>
    <property type="match status" value="1"/>
</dbReference>
<dbReference type="CDD" id="cd06257">
    <property type="entry name" value="DnaJ"/>
    <property type="match status" value="1"/>
</dbReference>
<dbReference type="InterPro" id="IPR050817">
    <property type="entry name" value="DjlA_DnaK_co-chaperone"/>
</dbReference>
<dbReference type="InterPro" id="IPR001623">
    <property type="entry name" value="DnaJ_domain"/>
</dbReference>
<dbReference type="KEGG" id="lar:lam_1003"/>
<name>U6B8Z3_9HYPH</name>
<dbReference type="EMBL" id="CP006604">
    <property type="protein sequence ID" value="AHA28331.1"/>
    <property type="molecule type" value="Genomic_DNA"/>
</dbReference>
<dbReference type="AlphaFoldDB" id="U6B8Z3"/>
<dbReference type="SMART" id="SM00271">
    <property type="entry name" value="DnaJ"/>
    <property type="match status" value="1"/>
</dbReference>
<proteinExistence type="predicted"/>
<keyword evidence="3" id="KW-1185">Reference proteome</keyword>
<organism evidence="2 3">
    <name type="scientific">Candidatus Liberibacter americanus str. Sao Paulo</name>
    <dbReference type="NCBI Taxonomy" id="1261131"/>
    <lineage>
        <taxon>Bacteria</taxon>
        <taxon>Pseudomonadati</taxon>
        <taxon>Pseudomonadota</taxon>
        <taxon>Alphaproteobacteria</taxon>
        <taxon>Hyphomicrobiales</taxon>
        <taxon>Rhizobiaceae</taxon>
        <taxon>Liberibacter</taxon>
    </lineage>
</organism>
<dbReference type="PROSITE" id="PS50076">
    <property type="entry name" value="DNAJ_2"/>
    <property type="match status" value="1"/>
</dbReference>
<dbReference type="STRING" id="1261131.lam_1003"/>
<dbReference type="eggNOG" id="COG2214">
    <property type="taxonomic scope" value="Bacteria"/>
</dbReference>
<protein>
    <submittedName>
        <fullName evidence="2">Molecular chaperone, DnaJ class</fullName>
    </submittedName>
</protein>
<accession>U6B8Z3</accession>
<feature type="domain" description="J" evidence="1">
    <location>
        <begin position="130"/>
        <end position="187"/>
    </location>
</feature>
<gene>
    <name evidence="2" type="primary">cbpA</name>
    <name evidence="2" type="ORF">lam_1003</name>
</gene>
<dbReference type="HOGENOM" id="CLU_096103_0_0_5"/>
<evidence type="ECO:0000313" key="3">
    <source>
        <dbReference type="Proteomes" id="UP000017862"/>
    </source>
</evidence>
<dbReference type="PRINTS" id="PR00625">
    <property type="entry name" value="JDOMAIN"/>
</dbReference>
<dbReference type="PATRIC" id="fig|1261131.3.peg.963"/>